<evidence type="ECO:0000259" key="18">
    <source>
        <dbReference type="PROSITE" id="PS51217"/>
    </source>
</evidence>
<evidence type="ECO:0000256" key="10">
    <source>
        <dbReference type="ARBA" id="ARBA00023204"/>
    </source>
</evidence>
<dbReference type="GO" id="GO:0005524">
    <property type="term" value="F:ATP binding"/>
    <property type="evidence" value="ECO:0007669"/>
    <property type="project" value="UniProtKB-UniRule"/>
</dbReference>
<dbReference type="GO" id="GO:0003677">
    <property type="term" value="F:DNA binding"/>
    <property type="evidence" value="ECO:0007669"/>
    <property type="project" value="UniProtKB-KW"/>
</dbReference>
<dbReference type="GO" id="GO:0004527">
    <property type="term" value="F:exonuclease activity"/>
    <property type="evidence" value="ECO:0007669"/>
    <property type="project" value="UniProtKB-KW"/>
</dbReference>
<keyword evidence="11" id="KW-0413">Isomerase</keyword>
<keyword evidence="9" id="KW-0238">DNA-binding</keyword>
<dbReference type="eggNOG" id="COG2887">
    <property type="taxonomic scope" value="Bacteria"/>
</dbReference>
<keyword evidence="6 15" id="KW-0347">Helicase</keyword>
<evidence type="ECO:0000256" key="1">
    <source>
        <dbReference type="ARBA" id="ARBA00009922"/>
    </source>
</evidence>
<dbReference type="InterPro" id="IPR038726">
    <property type="entry name" value="PDDEXK_AddAB-type"/>
</dbReference>
<dbReference type="Pfam" id="PF00580">
    <property type="entry name" value="UvrD-helicase"/>
    <property type="match status" value="1"/>
</dbReference>
<evidence type="ECO:0000256" key="9">
    <source>
        <dbReference type="ARBA" id="ARBA00023125"/>
    </source>
</evidence>
<dbReference type="HOGENOM" id="CLU_004900_0_0_11"/>
<dbReference type="SUPFAM" id="SSF52540">
    <property type="entry name" value="P-loop containing nucleoside triphosphate hydrolases"/>
    <property type="match status" value="1"/>
</dbReference>
<feature type="region of interest" description="Disordered" evidence="16">
    <location>
        <begin position="833"/>
        <end position="854"/>
    </location>
</feature>
<keyword evidence="5 15" id="KW-0378">Hydrolase</keyword>
<keyword evidence="20" id="KW-1185">Reference proteome</keyword>
<evidence type="ECO:0000256" key="11">
    <source>
        <dbReference type="ARBA" id="ARBA00023235"/>
    </source>
</evidence>
<feature type="domain" description="UvrD-like helicase ATP-binding" evidence="17">
    <location>
        <begin position="23"/>
        <end position="320"/>
    </location>
</feature>
<gene>
    <name evidence="19" type="ordered locus">Acel_1776</name>
</gene>
<dbReference type="GO" id="GO:0000725">
    <property type="term" value="P:recombinational repair"/>
    <property type="evidence" value="ECO:0007669"/>
    <property type="project" value="TreeGrafter"/>
</dbReference>
<evidence type="ECO:0000256" key="7">
    <source>
        <dbReference type="ARBA" id="ARBA00022839"/>
    </source>
</evidence>
<dbReference type="CDD" id="cd17932">
    <property type="entry name" value="DEXQc_UvrD"/>
    <property type="match status" value="1"/>
</dbReference>
<evidence type="ECO:0000256" key="3">
    <source>
        <dbReference type="ARBA" id="ARBA00022741"/>
    </source>
</evidence>
<dbReference type="eggNOG" id="COG0210">
    <property type="taxonomic scope" value="Bacteria"/>
</dbReference>
<comment type="catalytic activity">
    <reaction evidence="14">
        <text>ATP + H2O = ADP + phosphate + H(+)</text>
        <dbReference type="Rhea" id="RHEA:13065"/>
        <dbReference type="ChEBI" id="CHEBI:15377"/>
        <dbReference type="ChEBI" id="CHEBI:15378"/>
        <dbReference type="ChEBI" id="CHEBI:30616"/>
        <dbReference type="ChEBI" id="CHEBI:43474"/>
        <dbReference type="ChEBI" id="CHEBI:456216"/>
        <dbReference type="EC" id="5.6.2.4"/>
    </reaction>
</comment>
<keyword evidence="10" id="KW-0234">DNA repair</keyword>
<dbReference type="STRING" id="351607.Acel_1776"/>
<dbReference type="Pfam" id="PF13361">
    <property type="entry name" value="UvrD_C"/>
    <property type="match status" value="1"/>
</dbReference>
<dbReference type="AlphaFoldDB" id="A0LVT8"/>
<comment type="catalytic activity">
    <reaction evidence="12">
        <text>Couples ATP hydrolysis with the unwinding of duplex DNA by translocating in the 3'-5' direction.</text>
        <dbReference type="EC" id="5.6.2.4"/>
    </reaction>
</comment>
<evidence type="ECO:0000256" key="6">
    <source>
        <dbReference type="ARBA" id="ARBA00022806"/>
    </source>
</evidence>
<dbReference type="Gene3D" id="3.40.50.300">
    <property type="entry name" value="P-loop containing nucleotide triphosphate hydrolases"/>
    <property type="match status" value="3"/>
</dbReference>
<dbReference type="GO" id="GO:0033202">
    <property type="term" value="C:DNA helicase complex"/>
    <property type="evidence" value="ECO:0007669"/>
    <property type="project" value="TreeGrafter"/>
</dbReference>
<dbReference type="SMART" id="SM00382">
    <property type="entry name" value="AAA"/>
    <property type="match status" value="1"/>
</dbReference>
<protein>
    <recommendedName>
        <fullName evidence="13">DNA 3'-5' helicase</fullName>
        <ecNumber evidence="13">5.6.2.4</ecNumber>
    </recommendedName>
</protein>
<evidence type="ECO:0000256" key="15">
    <source>
        <dbReference type="PROSITE-ProRule" id="PRU00560"/>
    </source>
</evidence>
<dbReference type="InterPro" id="IPR011604">
    <property type="entry name" value="PDDEXK-like_dom_sf"/>
</dbReference>
<keyword evidence="8 15" id="KW-0067">ATP-binding</keyword>
<dbReference type="InterPro" id="IPR014016">
    <property type="entry name" value="UvrD-like_ATP-bd"/>
</dbReference>
<feature type="binding site" evidence="15">
    <location>
        <begin position="44"/>
        <end position="51"/>
    </location>
    <ligand>
        <name>ATP</name>
        <dbReference type="ChEBI" id="CHEBI:30616"/>
    </ligand>
</feature>
<evidence type="ECO:0000313" key="20">
    <source>
        <dbReference type="Proteomes" id="UP000008221"/>
    </source>
</evidence>
<dbReference type="InterPro" id="IPR003593">
    <property type="entry name" value="AAA+_ATPase"/>
</dbReference>
<keyword evidence="4" id="KW-0227">DNA damage</keyword>
<evidence type="ECO:0000256" key="8">
    <source>
        <dbReference type="ARBA" id="ARBA00022840"/>
    </source>
</evidence>
<name>A0LVT8_ACIC1</name>
<dbReference type="PROSITE" id="PS51198">
    <property type="entry name" value="UVRD_HELICASE_ATP_BIND"/>
    <property type="match status" value="1"/>
</dbReference>
<comment type="similarity">
    <text evidence="1">Belongs to the helicase family. UvrD subfamily.</text>
</comment>
<dbReference type="Pfam" id="PF12705">
    <property type="entry name" value="PDDEXK_1"/>
    <property type="match status" value="1"/>
</dbReference>
<dbReference type="EMBL" id="CP000481">
    <property type="protein sequence ID" value="ABK53548.1"/>
    <property type="molecule type" value="Genomic_DNA"/>
</dbReference>
<keyword evidence="7" id="KW-0269">Exonuclease</keyword>
<dbReference type="PANTHER" id="PTHR11070">
    <property type="entry name" value="UVRD / RECB / PCRA DNA HELICASE FAMILY MEMBER"/>
    <property type="match status" value="1"/>
</dbReference>
<proteinExistence type="inferred from homology"/>
<feature type="region of interest" description="Disordered" evidence="16">
    <location>
        <begin position="1"/>
        <end position="22"/>
    </location>
</feature>
<evidence type="ECO:0000256" key="16">
    <source>
        <dbReference type="SAM" id="MobiDB-lite"/>
    </source>
</evidence>
<evidence type="ECO:0000256" key="12">
    <source>
        <dbReference type="ARBA" id="ARBA00034617"/>
    </source>
</evidence>
<dbReference type="InterPro" id="IPR014017">
    <property type="entry name" value="DNA_helicase_UvrD-like_C"/>
</dbReference>
<evidence type="ECO:0000259" key="17">
    <source>
        <dbReference type="PROSITE" id="PS51198"/>
    </source>
</evidence>
<evidence type="ECO:0000313" key="19">
    <source>
        <dbReference type="EMBL" id="ABK53548.1"/>
    </source>
</evidence>
<evidence type="ECO:0000256" key="4">
    <source>
        <dbReference type="ARBA" id="ARBA00022763"/>
    </source>
</evidence>
<dbReference type="EC" id="5.6.2.4" evidence="13"/>
<evidence type="ECO:0000256" key="14">
    <source>
        <dbReference type="ARBA" id="ARBA00048988"/>
    </source>
</evidence>
<evidence type="ECO:0000256" key="2">
    <source>
        <dbReference type="ARBA" id="ARBA00022722"/>
    </source>
</evidence>
<dbReference type="GO" id="GO:0043138">
    <property type="term" value="F:3'-5' DNA helicase activity"/>
    <property type="evidence" value="ECO:0007669"/>
    <property type="project" value="UniProtKB-EC"/>
</dbReference>
<organism evidence="19 20">
    <name type="scientific">Acidothermus cellulolyticus (strain ATCC 43068 / DSM 8971 / 11B)</name>
    <dbReference type="NCBI Taxonomy" id="351607"/>
    <lineage>
        <taxon>Bacteria</taxon>
        <taxon>Bacillati</taxon>
        <taxon>Actinomycetota</taxon>
        <taxon>Actinomycetes</taxon>
        <taxon>Acidothermales</taxon>
        <taxon>Acidothermaceae</taxon>
        <taxon>Acidothermus</taxon>
    </lineage>
</organism>
<sequence length="1095" mass="116359">MPGVVATVADTPGGNRHPGRAAPEWDAEQQAVLAHRGGPLLILGGPGTGKTTLLIETVADRVSRGEVALENVLVLTGQRRSAAELRRRIALRLGRTSREPLARTFHSYAFGVLCADAIQRGEPPPRLLTSAEQDVIIRELLRGDLDRGATGWPERLRPALPTRGFARELREFLQQAVQRGLTPDDVARLGRQAGRDDWVAIGRFAREYSQVTALRDAAGYDPAELILAATALLQEHPQLLESCRVRHALVVVDEYEETDPAQRRLLRAITSGAALVIAADPDQSVYGFRGADPLGVREFLSDFADQRPRVVVLGRAYRGGPALLAAVRRLAERLPVVVPPGVSAAAYRGLAVGAEAGAVRALAGAGAGVAGAGAAAADGDGSVDVRAGAGADGDGSVDVRAFATPGAQAAYIAYHLRHAHLVEGLGWTAMAVLVRSAAQIPPLRRALTAAGVPVRVPEQSSPIVDVPIVRHLLLALRIAAGQPLLDVERAPTAAASLAEELVAGPIGRADPLQLRRLRIALRRLDRAAGGERSSAVVLAQVLNDPRDLEVIDEQAAAPALRVARAIEAGRRAVTEPAATAETVLWEIWNATGLATELYAQALSGGAVGAAADRDLDAVMALFAAASRYVDRLPRAGAALFADYLLGQEIPTDTLAARAPEPDGVDLLTAHAAKSREWDVVVLAGVQEGVWPDLRRRGSLLGLRDFLDVLDGRIADAADRGPGGSIRTLEERSAALAEERRLCYLAASRARRKLIVTAVSGDQEIPSRFLDDIDPLDADERPLTRPPRGLDLPSLLGDLRRAAETADDAVARRAAGHLAQLAAAGIPGAAPDGWYGLPAPSTDQPLRRDDEPVPVSPSRLELFTRCPLRWLLESCGGRGRSSASQVVGTAVHRAAATFSVDVAQLRERLDAALADTDLGTGWFAAAQRDRAAAMVERLAAWMARNPRRLLAVERDFQVTVGRALLTGRVDRLEQDDDGRLYVVDLKTGRRAVRKADLAEHPQLGAYQVAVVEGAFDEGRTPAGAALLFLDEDRPEPVEWGQAPLEAAGGSWAHEMIMKCAEGMAAAVFDAVANDGCRFCPVRICCPLWVEGAAVTG</sequence>
<evidence type="ECO:0000256" key="13">
    <source>
        <dbReference type="ARBA" id="ARBA00034808"/>
    </source>
</evidence>
<dbReference type="GO" id="GO:0005829">
    <property type="term" value="C:cytosol"/>
    <property type="evidence" value="ECO:0007669"/>
    <property type="project" value="TreeGrafter"/>
</dbReference>
<dbReference type="PANTHER" id="PTHR11070:SF59">
    <property type="entry name" value="DNA 3'-5' HELICASE"/>
    <property type="match status" value="1"/>
</dbReference>
<dbReference type="Gene3D" id="1.10.10.160">
    <property type="match status" value="1"/>
</dbReference>
<reference evidence="19 20" key="1">
    <citation type="journal article" date="2009" name="Genome Res.">
        <title>Complete genome of the cellulolytic thermophile Acidothermus cellulolyticus 11B provides insights into its ecophysiological and evolutionary adaptations.</title>
        <authorList>
            <person name="Barabote R.D."/>
            <person name="Xie G."/>
            <person name="Leu D.H."/>
            <person name="Normand P."/>
            <person name="Necsulea A."/>
            <person name="Daubin V."/>
            <person name="Medigue C."/>
            <person name="Adney W.S."/>
            <person name="Xu X.C."/>
            <person name="Lapidus A."/>
            <person name="Parales R.E."/>
            <person name="Detter C."/>
            <person name="Pujic P."/>
            <person name="Bruce D."/>
            <person name="Lavire C."/>
            <person name="Challacombe J.F."/>
            <person name="Brettin T.S."/>
            <person name="Berry A.M."/>
        </authorList>
    </citation>
    <scope>NUCLEOTIDE SEQUENCE [LARGE SCALE GENOMIC DNA]</scope>
    <source>
        <strain evidence="20">ATCC 43068 / DSM 8971 / 11B</strain>
    </source>
</reference>
<dbReference type="InterPro" id="IPR027417">
    <property type="entry name" value="P-loop_NTPase"/>
</dbReference>
<dbReference type="Proteomes" id="UP000008221">
    <property type="component" value="Chromosome"/>
</dbReference>
<dbReference type="OrthoDB" id="5240387at2"/>
<dbReference type="KEGG" id="ace:Acel_1776"/>
<dbReference type="Gene3D" id="3.90.320.10">
    <property type="match status" value="1"/>
</dbReference>
<dbReference type="PROSITE" id="PS51217">
    <property type="entry name" value="UVRD_HELICASE_CTER"/>
    <property type="match status" value="1"/>
</dbReference>
<dbReference type="InterPro" id="IPR013986">
    <property type="entry name" value="DExx_box_DNA_helicase_dom_sf"/>
</dbReference>
<dbReference type="InterPro" id="IPR000212">
    <property type="entry name" value="DNA_helicase_UvrD/REP"/>
</dbReference>
<accession>A0LVT8</accession>
<keyword evidence="3 15" id="KW-0547">Nucleotide-binding</keyword>
<keyword evidence="2" id="KW-0540">Nuclease</keyword>
<dbReference type="InParanoid" id="A0LVT8"/>
<feature type="domain" description="UvrD-like helicase C-terminal" evidence="18">
    <location>
        <begin position="366"/>
        <end position="674"/>
    </location>
</feature>
<evidence type="ECO:0000256" key="5">
    <source>
        <dbReference type="ARBA" id="ARBA00022801"/>
    </source>
</evidence>